<feature type="chain" id="PRO_5046166186" evidence="2">
    <location>
        <begin position="25"/>
        <end position="308"/>
    </location>
</feature>
<dbReference type="Proteomes" id="UP001597641">
    <property type="component" value="Unassembled WGS sequence"/>
</dbReference>
<gene>
    <name evidence="4" type="ORF">ACFS7Z_12450</name>
</gene>
<dbReference type="Pfam" id="PF08450">
    <property type="entry name" value="SGL"/>
    <property type="match status" value="1"/>
</dbReference>
<dbReference type="SUPFAM" id="SSF63829">
    <property type="entry name" value="Calcium-dependent phosphotriesterase"/>
    <property type="match status" value="1"/>
</dbReference>
<dbReference type="InterPro" id="IPR013658">
    <property type="entry name" value="SGL"/>
</dbReference>
<name>A0ABW6BV70_9BACT</name>
<comment type="caution">
    <text evidence="4">The sequence shown here is derived from an EMBL/GenBank/DDBJ whole genome shotgun (WGS) entry which is preliminary data.</text>
</comment>
<evidence type="ECO:0000313" key="5">
    <source>
        <dbReference type="Proteomes" id="UP001597641"/>
    </source>
</evidence>
<feature type="domain" description="SMP-30/Gluconolactonase/LRE-like region" evidence="3">
    <location>
        <begin position="51"/>
        <end position="293"/>
    </location>
</feature>
<sequence>MKQHRLLLACISVAIILFLPLVLAAQANITDKASIVAKGAQLEKLGDGYSFTEGPAVDAEGNVYFTDQPNNKILRWSASSGEISTFSDKAGRSNGLYFDEKGNLIAAADENNQLWSFDKSGKPTVLISDYEGKLLNGPNDIWITPEGGMFITDPLYKRNYWTRDPEMQQDGQHLYYMSPDRSQIRRVDENLQQPNGIIGTPDGKKLYVADIGAGKTYVYDIGRDGTLSNRKLFAPMGSDGMTIDNKGNVYLTGKGVTVFNKEGEQIAHIPIDEDWTANITFGGKDRKTLFITAMDSVYGLKMKVKGVK</sequence>
<evidence type="ECO:0000259" key="3">
    <source>
        <dbReference type="Pfam" id="PF08450"/>
    </source>
</evidence>
<dbReference type="Gene3D" id="2.120.10.30">
    <property type="entry name" value="TolB, C-terminal domain"/>
    <property type="match status" value="1"/>
</dbReference>
<evidence type="ECO:0000256" key="2">
    <source>
        <dbReference type="SAM" id="SignalP"/>
    </source>
</evidence>
<evidence type="ECO:0000313" key="4">
    <source>
        <dbReference type="EMBL" id="MFD3001180.1"/>
    </source>
</evidence>
<organism evidence="4 5">
    <name type="scientific">Pontibacter toksunensis</name>
    <dbReference type="NCBI Taxonomy" id="1332631"/>
    <lineage>
        <taxon>Bacteria</taxon>
        <taxon>Pseudomonadati</taxon>
        <taxon>Bacteroidota</taxon>
        <taxon>Cytophagia</taxon>
        <taxon>Cytophagales</taxon>
        <taxon>Hymenobacteraceae</taxon>
        <taxon>Pontibacter</taxon>
    </lineage>
</organism>
<reference evidence="5" key="1">
    <citation type="journal article" date="2019" name="Int. J. Syst. Evol. Microbiol.">
        <title>The Global Catalogue of Microorganisms (GCM) 10K type strain sequencing project: providing services to taxonomists for standard genome sequencing and annotation.</title>
        <authorList>
            <consortium name="The Broad Institute Genomics Platform"/>
            <consortium name="The Broad Institute Genome Sequencing Center for Infectious Disease"/>
            <person name="Wu L."/>
            <person name="Ma J."/>
        </authorList>
    </citation>
    <scope>NUCLEOTIDE SEQUENCE [LARGE SCALE GENOMIC DNA]</scope>
    <source>
        <strain evidence="5">KCTC 23984</strain>
    </source>
</reference>
<keyword evidence="1" id="KW-0378">Hydrolase</keyword>
<dbReference type="InterPro" id="IPR011042">
    <property type="entry name" value="6-blade_b-propeller_TolB-like"/>
</dbReference>
<feature type="signal peptide" evidence="2">
    <location>
        <begin position="1"/>
        <end position="24"/>
    </location>
</feature>
<keyword evidence="5" id="KW-1185">Reference proteome</keyword>
<dbReference type="RefSeq" id="WP_377484985.1">
    <property type="nucleotide sequence ID" value="NZ_JBHUOX010000008.1"/>
</dbReference>
<keyword evidence="2" id="KW-0732">Signal</keyword>
<proteinExistence type="predicted"/>
<accession>A0ABW6BV70</accession>
<dbReference type="InterPro" id="IPR051262">
    <property type="entry name" value="SMP-30/CGR1_Lactonase"/>
</dbReference>
<dbReference type="PANTHER" id="PTHR47572">
    <property type="entry name" value="LIPOPROTEIN-RELATED"/>
    <property type="match status" value="1"/>
</dbReference>
<protein>
    <submittedName>
        <fullName evidence="4">SMP-30/gluconolactonase/LRE family protein</fullName>
    </submittedName>
</protein>
<evidence type="ECO:0000256" key="1">
    <source>
        <dbReference type="ARBA" id="ARBA00022801"/>
    </source>
</evidence>
<dbReference type="EMBL" id="JBHUOX010000008">
    <property type="protein sequence ID" value="MFD3001180.1"/>
    <property type="molecule type" value="Genomic_DNA"/>
</dbReference>
<dbReference type="PANTHER" id="PTHR47572:SF4">
    <property type="entry name" value="LACTONASE DRP35"/>
    <property type="match status" value="1"/>
</dbReference>